<proteinExistence type="predicted"/>
<dbReference type="AlphaFoldDB" id="A0A381Z8A9"/>
<evidence type="ECO:0000313" key="1">
    <source>
        <dbReference type="EMBL" id="SVA85354.1"/>
    </source>
</evidence>
<name>A0A381Z8A9_9ZZZZ</name>
<dbReference type="EMBL" id="UINC01020294">
    <property type="protein sequence ID" value="SVA85354.1"/>
    <property type="molecule type" value="Genomic_DNA"/>
</dbReference>
<gene>
    <name evidence="1" type="ORF">METZ01_LOCUS138208</name>
</gene>
<organism evidence="1">
    <name type="scientific">marine metagenome</name>
    <dbReference type="NCBI Taxonomy" id="408172"/>
    <lineage>
        <taxon>unclassified sequences</taxon>
        <taxon>metagenomes</taxon>
        <taxon>ecological metagenomes</taxon>
    </lineage>
</organism>
<reference evidence="1" key="1">
    <citation type="submission" date="2018-05" db="EMBL/GenBank/DDBJ databases">
        <authorList>
            <person name="Lanie J.A."/>
            <person name="Ng W.-L."/>
            <person name="Kazmierczak K.M."/>
            <person name="Andrzejewski T.M."/>
            <person name="Davidsen T.M."/>
            <person name="Wayne K.J."/>
            <person name="Tettelin H."/>
            <person name="Glass J.I."/>
            <person name="Rusch D."/>
            <person name="Podicherti R."/>
            <person name="Tsui H.-C.T."/>
            <person name="Winkler M.E."/>
        </authorList>
    </citation>
    <scope>NUCLEOTIDE SEQUENCE</scope>
</reference>
<protein>
    <submittedName>
        <fullName evidence="1">Uncharacterized protein</fullName>
    </submittedName>
</protein>
<accession>A0A381Z8A9</accession>
<sequence length="79" mass="9306">MFAIGYEIYNRPIVTPVWEPEDLPHYEACENREGYMCKRCNLYIEPGQQSKNWCDYCGQFASKVETCICQTLEEIWGGR</sequence>